<sequence>MTSWCSFGRQNTSQGLGPNELSAFSRVALIAAGLKFWATAHECPFKRVACASLVAARLFLTLVPRLGAFASPGEDVTLIALRYAL</sequence>
<dbReference type="InParanoid" id="A0A177C794"/>
<name>A0A177C794_9PLEO</name>
<dbReference type="AlphaFoldDB" id="A0A177C794"/>
<accession>A0A177C794</accession>
<dbReference type="EMBL" id="KV441555">
    <property type="protein sequence ID" value="OAG02617.1"/>
    <property type="molecule type" value="Genomic_DNA"/>
</dbReference>
<gene>
    <name evidence="1" type="ORF">CC84DRAFT_901987</name>
</gene>
<proteinExistence type="predicted"/>
<reference evidence="1 2" key="1">
    <citation type="submission" date="2016-05" db="EMBL/GenBank/DDBJ databases">
        <title>Comparative analysis of secretome profiles of manganese(II)-oxidizing ascomycete fungi.</title>
        <authorList>
            <consortium name="DOE Joint Genome Institute"/>
            <person name="Zeiner C.A."/>
            <person name="Purvine S.O."/>
            <person name="Zink E.M."/>
            <person name="Wu S."/>
            <person name="Pasa-Tolic L."/>
            <person name="Chaput D.L."/>
            <person name="Haridas S."/>
            <person name="Grigoriev I.V."/>
            <person name="Santelli C.M."/>
            <person name="Hansel C.M."/>
        </authorList>
    </citation>
    <scope>NUCLEOTIDE SEQUENCE [LARGE SCALE GENOMIC DNA]</scope>
    <source>
        <strain evidence="1 2">AP3s5-JAC2a</strain>
    </source>
</reference>
<protein>
    <submittedName>
        <fullName evidence="1">Uncharacterized protein</fullName>
    </submittedName>
</protein>
<dbReference type="GeneID" id="28771335"/>
<evidence type="ECO:0000313" key="2">
    <source>
        <dbReference type="Proteomes" id="UP000077069"/>
    </source>
</evidence>
<keyword evidence="2" id="KW-1185">Reference proteome</keyword>
<organism evidence="1 2">
    <name type="scientific">Paraphaeosphaeria sporulosa</name>
    <dbReference type="NCBI Taxonomy" id="1460663"/>
    <lineage>
        <taxon>Eukaryota</taxon>
        <taxon>Fungi</taxon>
        <taxon>Dikarya</taxon>
        <taxon>Ascomycota</taxon>
        <taxon>Pezizomycotina</taxon>
        <taxon>Dothideomycetes</taxon>
        <taxon>Pleosporomycetidae</taxon>
        <taxon>Pleosporales</taxon>
        <taxon>Massarineae</taxon>
        <taxon>Didymosphaeriaceae</taxon>
        <taxon>Paraphaeosphaeria</taxon>
    </lineage>
</organism>
<evidence type="ECO:0000313" key="1">
    <source>
        <dbReference type="EMBL" id="OAG02617.1"/>
    </source>
</evidence>
<dbReference type="RefSeq" id="XP_018032982.1">
    <property type="nucleotide sequence ID" value="XM_018187849.1"/>
</dbReference>
<dbReference type="Proteomes" id="UP000077069">
    <property type="component" value="Unassembled WGS sequence"/>
</dbReference>